<dbReference type="Proteomes" id="UP000239757">
    <property type="component" value="Unassembled WGS sequence"/>
</dbReference>
<evidence type="ECO:0000313" key="2">
    <source>
        <dbReference type="Proteomes" id="UP000239757"/>
    </source>
</evidence>
<proteinExistence type="predicted"/>
<protein>
    <submittedName>
        <fullName evidence="1">Uncharacterized protein</fullName>
    </submittedName>
</protein>
<dbReference type="EMBL" id="KZ663778">
    <property type="protein sequence ID" value="PPS10075.1"/>
    <property type="molecule type" value="Genomic_DNA"/>
</dbReference>
<gene>
    <name evidence="1" type="ORF">GOBAR_AA10571</name>
</gene>
<reference evidence="1 2" key="1">
    <citation type="submission" date="2015-01" db="EMBL/GenBank/DDBJ databases">
        <title>Genome of allotetraploid Gossypium barbadense reveals genomic plasticity and fiber elongation in cotton evolution.</title>
        <authorList>
            <person name="Chen X."/>
            <person name="Liu X."/>
            <person name="Zhao B."/>
            <person name="Zheng H."/>
            <person name="Hu Y."/>
            <person name="Lu G."/>
            <person name="Yang C."/>
            <person name="Chen J."/>
            <person name="Shan C."/>
            <person name="Zhang L."/>
            <person name="Zhou Y."/>
            <person name="Wang L."/>
            <person name="Guo W."/>
            <person name="Bai Y."/>
            <person name="Ruan J."/>
            <person name="Shangguan X."/>
            <person name="Mao Y."/>
            <person name="Jiang J."/>
            <person name="Zhu Y."/>
            <person name="Lei J."/>
            <person name="Kang H."/>
            <person name="Chen S."/>
            <person name="He X."/>
            <person name="Wang R."/>
            <person name="Wang Y."/>
            <person name="Chen J."/>
            <person name="Wang L."/>
            <person name="Yu S."/>
            <person name="Wang B."/>
            <person name="Wei J."/>
            <person name="Song S."/>
            <person name="Lu X."/>
            <person name="Gao Z."/>
            <person name="Gu W."/>
            <person name="Deng X."/>
            <person name="Ma D."/>
            <person name="Wang S."/>
            <person name="Liang W."/>
            <person name="Fang L."/>
            <person name="Cai C."/>
            <person name="Zhu X."/>
            <person name="Zhou B."/>
            <person name="Zhang Y."/>
            <person name="Chen Z."/>
            <person name="Xu S."/>
            <person name="Zhu R."/>
            <person name="Wang S."/>
            <person name="Zhang T."/>
            <person name="Zhao G."/>
        </authorList>
    </citation>
    <scope>NUCLEOTIDE SEQUENCE [LARGE SCALE GENOMIC DNA]</scope>
    <source>
        <strain evidence="2">cv. Xinhai21</strain>
        <tissue evidence="1">Leaf</tissue>
    </source>
</reference>
<evidence type="ECO:0000313" key="1">
    <source>
        <dbReference type="EMBL" id="PPS10075.1"/>
    </source>
</evidence>
<accession>A0A2P5Y396</accession>
<sequence>MELVDDEDAETMVALYYPTPLGEEDGAQEPCMVVSISYVDSPSTIHEIDIDLNAAPESDVVGDDAYHSSDPSDHEVDNVPTIKVSVLIAEMQTRFQYRVSYRKAWIAKQMAMEQLYRDFDASYNQLQRWIVAMKERFQILHYPCAHVVAACAKVSLNVEQFIDEVSTLEHTLRVWENEFPVLSNLSTWEVPPTAFELVPDKGLHRNPKGRLQSSRIHNEMDIREKSDEKLCGVCRLVDQNRSKCPLQNYHVGQSSQSDRN</sequence>
<organism evidence="1 2">
    <name type="scientific">Gossypium barbadense</name>
    <name type="common">Sea Island cotton</name>
    <name type="synonym">Hibiscus barbadensis</name>
    <dbReference type="NCBI Taxonomy" id="3634"/>
    <lineage>
        <taxon>Eukaryota</taxon>
        <taxon>Viridiplantae</taxon>
        <taxon>Streptophyta</taxon>
        <taxon>Embryophyta</taxon>
        <taxon>Tracheophyta</taxon>
        <taxon>Spermatophyta</taxon>
        <taxon>Magnoliopsida</taxon>
        <taxon>eudicotyledons</taxon>
        <taxon>Gunneridae</taxon>
        <taxon>Pentapetalae</taxon>
        <taxon>rosids</taxon>
        <taxon>malvids</taxon>
        <taxon>Malvales</taxon>
        <taxon>Malvaceae</taxon>
        <taxon>Malvoideae</taxon>
        <taxon>Gossypium</taxon>
    </lineage>
</organism>
<name>A0A2P5Y396_GOSBA</name>
<dbReference type="AlphaFoldDB" id="A0A2P5Y396"/>